<evidence type="ECO:0000313" key="3">
    <source>
        <dbReference type="Proteomes" id="UP001050975"/>
    </source>
</evidence>
<comment type="caution">
    <text evidence="2">The sequence shown here is derived from an EMBL/GenBank/DDBJ whole genome shotgun (WGS) entry which is preliminary data.</text>
</comment>
<name>A0AAV3X3P6_9CYAN</name>
<dbReference type="EMBL" id="BLAY01000012">
    <property type="protein sequence ID" value="GET36410.1"/>
    <property type="molecule type" value="Genomic_DNA"/>
</dbReference>
<feature type="signal peptide" evidence="1">
    <location>
        <begin position="1"/>
        <end position="29"/>
    </location>
</feature>
<sequence length="172" mass="19529">MKARSLLSFMVSLSALVTGLSTRPQSATAAPAPIFRPIIRDIQNQLPRNLVFRLPSNLPTSLHRSNRLAGVEPEFRADRESFSLTIKYVGCERDFQPGGRGYAINCVPLSIYSSTLSSQGYQEFNQRFRQYATSVNLQRNVQAYHSTLGDGWYTIQWVQDRTFFMISSPSWI</sequence>
<organism evidence="2 3">
    <name type="scientific">Microseira wollei NIES-4236</name>
    <dbReference type="NCBI Taxonomy" id="2530354"/>
    <lineage>
        <taxon>Bacteria</taxon>
        <taxon>Bacillati</taxon>
        <taxon>Cyanobacteriota</taxon>
        <taxon>Cyanophyceae</taxon>
        <taxon>Oscillatoriophycideae</taxon>
        <taxon>Aerosakkonematales</taxon>
        <taxon>Aerosakkonemataceae</taxon>
        <taxon>Microseira</taxon>
    </lineage>
</organism>
<protein>
    <submittedName>
        <fullName evidence="2">Uncharacterized protein</fullName>
    </submittedName>
</protein>
<evidence type="ECO:0000313" key="2">
    <source>
        <dbReference type="EMBL" id="GET36410.1"/>
    </source>
</evidence>
<feature type="chain" id="PRO_5043618456" evidence="1">
    <location>
        <begin position="30"/>
        <end position="172"/>
    </location>
</feature>
<dbReference type="Proteomes" id="UP001050975">
    <property type="component" value="Unassembled WGS sequence"/>
</dbReference>
<accession>A0AAV3X3P6</accession>
<keyword evidence="1" id="KW-0732">Signal</keyword>
<keyword evidence="3" id="KW-1185">Reference proteome</keyword>
<gene>
    <name evidence="2" type="ORF">MiSe_11610</name>
</gene>
<proteinExistence type="predicted"/>
<evidence type="ECO:0000256" key="1">
    <source>
        <dbReference type="SAM" id="SignalP"/>
    </source>
</evidence>
<reference evidence="2" key="1">
    <citation type="submission" date="2019-10" db="EMBL/GenBank/DDBJ databases">
        <title>Draft genome sequece of Microseira wollei NIES-4236.</title>
        <authorList>
            <person name="Yamaguchi H."/>
            <person name="Suzuki S."/>
            <person name="Kawachi M."/>
        </authorList>
    </citation>
    <scope>NUCLEOTIDE SEQUENCE</scope>
    <source>
        <strain evidence="2">NIES-4236</strain>
    </source>
</reference>
<dbReference type="AlphaFoldDB" id="A0AAV3X3P6"/>